<dbReference type="InterPro" id="IPR022002">
    <property type="entry name" value="ChsH2_Znr"/>
</dbReference>
<dbReference type="Gene3D" id="6.10.30.10">
    <property type="match status" value="1"/>
</dbReference>
<dbReference type="Proteomes" id="UP000305282">
    <property type="component" value="Unassembled WGS sequence"/>
</dbReference>
<dbReference type="PANTHER" id="PTHR34075:SF5">
    <property type="entry name" value="BLR3430 PROTEIN"/>
    <property type="match status" value="1"/>
</dbReference>
<dbReference type="InterPro" id="IPR002878">
    <property type="entry name" value="ChsH2_C"/>
</dbReference>
<dbReference type="AlphaFoldDB" id="A0A4S5C0I7"/>
<gene>
    <name evidence="3" type="ORF">E7Y31_20705</name>
</gene>
<reference evidence="3 4" key="1">
    <citation type="submission" date="2019-04" db="EMBL/GenBank/DDBJ databases">
        <title>Draft genome sequences for three unisolated Alnus-infective Frankia Sp+ strains, AgTrS, AiOr and AvVan, the first sequenced Frankia strains able to sporulate in-planta.</title>
        <authorList>
            <person name="Bethencourt L."/>
            <person name="Vautrin F."/>
            <person name="Taib N."/>
            <person name="Dubost A."/>
            <person name="Castro-Garcia L."/>
            <person name="Imbaud O."/>
            <person name="Abrouk D."/>
            <person name="Fournier P."/>
            <person name="Briolay J."/>
            <person name="Nguyen A."/>
            <person name="Normand P."/>
            <person name="Fernandez M.P."/>
            <person name="Brochier-Armanet C."/>
            <person name="Herrera-Belaroussi A."/>
        </authorList>
    </citation>
    <scope>NUCLEOTIDE SEQUENCE [LARGE SCALE GENOMIC DNA]</scope>
    <source>
        <strain evidence="3 4">AvVan</strain>
    </source>
</reference>
<comment type="caution">
    <text evidence="3">The sequence shown here is derived from an EMBL/GenBank/DDBJ whole genome shotgun (WGS) entry which is preliminary data.</text>
</comment>
<name>A0A4S5C0I7_9ACTN</name>
<evidence type="ECO:0000313" key="4">
    <source>
        <dbReference type="Proteomes" id="UP000305282"/>
    </source>
</evidence>
<evidence type="ECO:0000259" key="1">
    <source>
        <dbReference type="Pfam" id="PF01796"/>
    </source>
</evidence>
<dbReference type="EMBL" id="SSXH01000778">
    <property type="protein sequence ID" value="THJ38857.1"/>
    <property type="molecule type" value="Genomic_DNA"/>
</dbReference>
<feature type="domain" description="ChsH2 C-terminal OB-fold" evidence="1">
    <location>
        <begin position="58"/>
        <end position="123"/>
    </location>
</feature>
<dbReference type="RefSeq" id="WP_136449458.1">
    <property type="nucleotide sequence ID" value="NZ_SSXH01000778.1"/>
</dbReference>
<dbReference type="PANTHER" id="PTHR34075">
    <property type="entry name" value="BLR3430 PROTEIN"/>
    <property type="match status" value="1"/>
</dbReference>
<evidence type="ECO:0000313" key="3">
    <source>
        <dbReference type="EMBL" id="THJ38857.1"/>
    </source>
</evidence>
<dbReference type="InterPro" id="IPR052513">
    <property type="entry name" value="Thioester_dehydratase-like"/>
</dbReference>
<evidence type="ECO:0000259" key="2">
    <source>
        <dbReference type="Pfam" id="PF12172"/>
    </source>
</evidence>
<feature type="domain" description="ChsH2 rubredoxin-like zinc ribbon" evidence="2">
    <location>
        <begin position="21"/>
        <end position="56"/>
    </location>
</feature>
<dbReference type="Pfam" id="PF12172">
    <property type="entry name" value="zf-ChsH2"/>
    <property type="match status" value="1"/>
</dbReference>
<accession>A0A4S5C0I7</accession>
<dbReference type="OrthoDB" id="7470921at2"/>
<dbReference type="InterPro" id="IPR012340">
    <property type="entry name" value="NA-bd_OB-fold"/>
</dbReference>
<evidence type="ECO:0008006" key="5">
    <source>
        <dbReference type="Google" id="ProtNLM"/>
    </source>
</evidence>
<protein>
    <recommendedName>
        <fullName evidence="5">DUF35 domain-containing protein</fullName>
    </recommendedName>
</protein>
<keyword evidence="4" id="KW-1185">Reference proteome</keyword>
<sequence>MATAAPRVDLPTIEDENRPFWDAARQGRFLIARYASCGRAHHYPRPFRPFCWSEEVSWEDASGLATLYTYSTVFVNDLHPFAERDPPYVAALVDLAEGPRVMTNIIDADPADLHIGMPLTVAYRELTDEITAPVFRPADPATSAAGG</sequence>
<proteinExistence type="predicted"/>
<organism evidence="3 4">
    <name type="scientific">Candidatus Frankia alpina</name>
    <dbReference type="NCBI Taxonomy" id="2699483"/>
    <lineage>
        <taxon>Bacteria</taxon>
        <taxon>Bacillati</taxon>
        <taxon>Actinomycetota</taxon>
        <taxon>Actinomycetes</taxon>
        <taxon>Frankiales</taxon>
        <taxon>Frankiaceae</taxon>
        <taxon>Frankia</taxon>
    </lineage>
</organism>
<dbReference type="Pfam" id="PF01796">
    <property type="entry name" value="OB_ChsH2_C"/>
    <property type="match status" value="1"/>
</dbReference>
<dbReference type="SUPFAM" id="SSF50249">
    <property type="entry name" value="Nucleic acid-binding proteins"/>
    <property type="match status" value="1"/>
</dbReference>